<sequence>MCRWLKAFPGDKKDKIAKLMIKAAKNIDEFKTVIQENDISSAQNIMDVVNKRFTFAEKLTGGIWNISPEQFKEHQSLSEISEQPEQVESKSSHSVVAVLKVKEILDMLDSSHLQISERNRRKHSPKYPYGVIFIIDFEEVHFKNLLNLKTLWKIKMYFMKRRAPF</sequence>
<protein>
    <submittedName>
        <fullName evidence="2">Uncharacterized protein</fullName>
    </submittedName>
</protein>
<name>A0A915DW48_9BILA</name>
<dbReference type="Proteomes" id="UP000887574">
    <property type="component" value="Unplaced"/>
</dbReference>
<accession>A0A915DW48</accession>
<organism evidence="1 2">
    <name type="scientific">Ditylenchus dipsaci</name>
    <dbReference type="NCBI Taxonomy" id="166011"/>
    <lineage>
        <taxon>Eukaryota</taxon>
        <taxon>Metazoa</taxon>
        <taxon>Ecdysozoa</taxon>
        <taxon>Nematoda</taxon>
        <taxon>Chromadorea</taxon>
        <taxon>Rhabditida</taxon>
        <taxon>Tylenchina</taxon>
        <taxon>Tylenchomorpha</taxon>
        <taxon>Sphaerularioidea</taxon>
        <taxon>Anguinidae</taxon>
        <taxon>Anguininae</taxon>
        <taxon>Ditylenchus</taxon>
    </lineage>
</organism>
<dbReference type="WBParaSite" id="jg24293">
    <property type="protein sequence ID" value="jg24293"/>
    <property type="gene ID" value="jg24293"/>
</dbReference>
<evidence type="ECO:0000313" key="1">
    <source>
        <dbReference type="Proteomes" id="UP000887574"/>
    </source>
</evidence>
<proteinExistence type="predicted"/>
<reference evidence="2" key="1">
    <citation type="submission" date="2022-11" db="UniProtKB">
        <authorList>
            <consortium name="WormBaseParasite"/>
        </authorList>
    </citation>
    <scope>IDENTIFICATION</scope>
</reference>
<dbReference type="AlphaFoldDB" id="A0A915DW48"/>
<evidence type="ECO:0000313" key="2">
    <source>
        <dbReference type="WBParaSite" id="jg24293"/>
    </source>
</evidence>
<keyword evidence="1" id="KW-1185">Reference proteome</keyword>